<dbReference type="PATRIC" id="fig|1449336.4.peg.1851"/>
<sequence length="133" mass="15593">MRMDWEDNKNCGKNKHFLDSFRHAFEGVITVFKEERNMRTHVLLGIFVLICCWFFKVSWSEWLWMILSIFLVIVMEVWNTVIENVVDLITNHDYYPLAKKAKDMAAAAVLMTAGFAVIVAIVIFLPKVIKLFF</sequence>
<keyword evidence="7 17" id="KW-0547">Nucleotide-binding</keyword>
<dbReference type="InterPro" id="IPR036945">
    <property type="entry name" value="DAGK_sf"/>
</dbReference>
<evidence type="ECO:0000256" key="10">
    <source>
        <dbReference type="ARBA" id="ARBA00022989"/>
    </source>
</evidence>
<evidence type="ECO:0000256" key="5">
    <source>
        <dbReference type="ARBA" id="ARBA00022679"/>
    </source>
</evidence>
<feature type="binding site" evidence="16">
    <location>
        <position position="76"/>
    </location>
    <ligand>
        <name>substrate</name>
    </ligand>
</feature>
<evidence type="ECO:0000256" key="17">
    <source>
        <dbReference type="PIRSR" id="PIRSR600829-3"/>
    </source>
</evidence>
<keyword evidence="4" id="KW-0444">Lipid biosynthesis</keyword>
<keyword evidence="3" id="KW-1003">Cell membrane</keyword>
<dbReference type="InterPro" id="IPR000829">
    <property type="entry name" value="DAGK"/>
</dbReference>
<evidence type="ECO:0000256" key="3">
    <source>
        <dbReference type="ARBA" id="ARBA00022475"/>
    </source>
</evidence>
<dbReference type="GO" id="GO:0008654">
    <property type="term" value="P:phospholipid biosynthetic process"/>
    <property type="evidence" value="ECO:0007669"/>
    <property type="project" value="UniProtKB-KW"/>
</dbReference>
<feature type="transmembrane region" description="Helical" evidence="19">
    <location>
        <begin position="103"/>
        <end position="125"/>
    </location>
</feature>
<comment type="caution">
    <text evidence="20">The sequence shown here is derived from an EMBL/GenBank/DDBJ whole genome shotgun (WGS) entry which is preliminary data.</text>
</comment>
<gene>
    <name evidence="20" type="ORF">IV74_GL001815</name>
</gene>
<dbReference type="Gene3D" id="1.10.287.3610">
    <property type="match status" value="1"/>
</dbReference>
<keyword evidence="18" id="KW-0479">Metal-binding</keyword>
<dbReference type="CDD" id="cd14265">
    <property type="entry name" value="UDPK_IM_like"/>
    <property type="match status" value="1"/>
</dbReference>
<feature type="active site" description="Proton acceptor" evidence="15">
    <location>
        <position position="76"/>
    </location>
</feature>
<evidence type="ECO:0000256" key="4">
    <source>
        <dbReference type="ARBA" id="ARBA00022516"/>
    </source>
</evidence>
<keyword evidence="9 17" id="KW-0067">ATP-binding</keyword>
<keyword evidence="11" id="KW-0443">Lipid metabolism</keyword>
<dbReference type="Proteomes" id="UP000051658">
    <property type="component" value="Unassembled WGS sequence"/>
</dbReference>
<dbReference type="PANTHER" id="PTHR34299:SF1">
    <property type="entry name" value="DIACYLGLYCEROL KINASE"/>
    <property type="match status" value="1"/>
</dbReference>
<accession>A0A0R2HV71</accession>
<dbReference type="GeneID" id="89588810"/>
<dbReference type="EMBL" id="JQBS01000035">
    <property type="protein sequence ID" value="KRN54236.1"/>
    <property type="molecule type" value="Genomic_DNA"/>
</dbReference>
<keyword evidence="18" id="KW-0460">Magnesium</keyword>
<dbReference type="Pfam" id="PF01219">
    <property type="entry name" value="DAGK_prokar"/>
    <property type="match status" value="1"/>
</dbReference>
<reference evidence="20 21" key="1">
    <citation type="journal article" date="2015" name="Genome Announc.">
        <title>Expanding the biotechnology potential of lactobacilli through comparative genomics of 213 strains and associated genera.</title>
        <authorList>
            <person name="Sun Z."/>
            <person name="Harris H.M."/>
            <person name="McCann A."/>
            <person name="Guo C."/>
            <person name="Argimon S."/>
            <person name="Zhang W."/>
            <person name="Yang X."/>
            <person name="Jeffery I.B."/>
            <person name="Cooney J.C."/>
            <person name="Kagawa T.F."/>
            <person name="Liu W."/>
            <person name="Song Y."/>
            <person name="Salvetti E."/>
            <person name="Wrobel A."/>
            <person name="Rasinkangas P."/>
            <person name="Parkhill J."/>
            <person name="Rea M.C."/>
            <person name="O'Sullivan O."/>
            <person name="Ritari J."/>
            <person name="Douillard F.P."/>
            <person name="Paul Ross R."/>
            <person name="Yang R."/>
            <person name="Briner A.E."/>
            <person name="Felis G.E."/>
            <person name="de Vos W.M."/>
            <person name="Barrangou R."/>
            <person name="Klaenhammer T.R."/>
            <person name="Caufield P.W."/>
            <person name="Cui Y."/>
            <person name="Zhang H."/>
            <person name="O'Toole P.W."/>
        </authorList>
    </citation>
    <scope>NUCLEOTIDE SEQUENCE [LARGE SCALE GENOMIC DNA]</scope>
    <source>
        <strain evidence="20 21">DSM 20623</strain>
    </source>
</reference>
<feature type="binding site" evidence="17">
    <location>
        <position position="35"/>
    </location>
    <ligand>
        <name>ATP</name>
        <dbReference type="ChEBI" id="CHEBI:30616"/>
    </ligand>
</feature>
<comment type="subcellular location">
    <subcellularLocation>
        <location evidence="1">Cell membrane</location>
        <topology evidence="1">Multi-pass membrane protein</topology>
    </subcellularLocation>
</comment>
<evidence type="ECO:0000256" key="8">
    <source>
        <dbReference type="ARBA" id="ARBA00022777"/>
    </source>
</evidence>
<dbReference type="GO" id="GO:0016301">
    <property type="term" value="F:kinase activity"/>
    <property type="evidence" value="ECO:0007669"/>
    <property type="project" value="UniProtKB-KW"/>
</dbReference>
<evidence type="ECO:0000256" key="18">
    <source>
        <dbReference type="PIRSR" id="PIRSR600829-4"/>
    </source>
</evidence>
<dbReference type="GO" id="GO:0005886">
    <property type="term" value="C:plasma membrane"/>
    <property type="evidence" value="ECO:0007669"/>
    <property type="project" value="UniProtKB-SubCell"/>
</dbReference>
<keyword evidence="14" id="KW-1208">Phospholipid metabolism</keyword>
<evidence type="ECO:0008006" key="22">
    <source>
        <dbReference type="Google" id="ProtNLM"/>
    </source>
</evidence>
<dbReference type="GO" id="GO:0046872">
    <property type="term" value="F:metal ion binding"/>
    <property type="evidence" value="ECO:0007669"/>
    <property type="project" value="UniProtKB-KW"/>
</dbReference>
<keyword evidence="13" id="KW-0594">Phospholipid biosynthesis</keyword>
<keyword evidence="21" id="KW-1185">Reference proteome</keyword>
<dbReference type="AlphaFoldDB" id="A0A0R2HV71"/>
<evidence type="ECO:0000256" key="19">
    <source>
        <dbReference type="SAM" id="Phobius"/>
    </source>
</evidence>
<organism evidence="20 21">
    <name type="scientific">Carnobacterium divergens DSM 20623</name>
    <dbReference type="NCBI Taxonomy" id="1449336"/>
    <lineage>
        <taxon>Bacteria</taxon>
        <taxon>Bacillati</taxon>
        <taxon>Bacillota</taxon>
        <taxon>Bacilli</taxon>
        <taxon>Lactobacillales</taxon>
        <taxon>Carnobacteriaceae</taxon>
        <taxon>Carnobacterium</taxon>
    </lineage>
</organism>
<evidence type="ECO:0000256" key="13">
    <source>
        <dbReference type="ARBA" id="ARBA00023209"/>
    </source>
</evidence>
<dbReference type="GO" id="GO:0005524">
    <property type="term" value="F:ATP binding"/>
    <property type="evidence" value="ECO:0007669"/>
    <property type="project" value="UniProtKB-KW"/>
</dbReference>
<feature type="binding site" evidence="18">
    <location>
        <position position="83"/>
    </location>
    <ligand>
        <name>a divalent metal cation</name>
        <dbReference type="ChEBI" id="CHEBI:60240"/>
    </ligand>
</feature>
<evidence type="ECO:0000256" key="11">
    <source>
        <dbReference type="ARBA" id="ARBA00023098"/>
    </source>
</evidence>
<feature type="binding site" evidence="17">
    <location>
        <begin position="102"/>
        <end position="103"/>
    </location>
    <ligand>
        <name>ATP</name>
        <dbReference type="ChEBI" id="CHEBI:30616"/>
    </ligand>
</feature>
<evidence type="ECO:0000256" key="6">
    <source>
        <dbReference type="ARBA" id="ARBA00022692"/>
    </source>
</evidence>
<comment type="cofactor">
    <cofactor evidence="18">
        <name>Mg(2+)</name>
        <dbReference type="ChEBI" id="CHEBI:18420"/>
    </cofactor>
    <text evidence="18">Mn(2+), Zn(2+), Cd(2+) and Co(2+) support activity to lesser extents.</text>
</comment>
<feature type="transmembrane region" description="Helical" evidence="19">
    <location>
        <begin position="40"/>
        <end position="56"/>
    </location>
</feature>
<evidence type="ECO:0000256" key="15">
    <source>
        <dbReference type="PIRSR" id="PIRSR600829-1"/>
    </source>
</evidence>
<evidence type="ECO:0000256" key="1">
    <source>
        <dbReference type="ARBA" id="ARBA00004651"/>
    </source>
</evidence>
<name>A0A0R2HV71_CARDV</name>
<evidence type="ECO:0000256" key="16">
    <source>
        <dbReference type="PIRSR" id="PIRSR600829-2"/>
    </source>
</evidence>
<evidence type="ECO:0000256" key="12">
    <source>
        <dbReference type="ARBA" id="ARBA00023136"/>
    </source>
</evidence>
<dbReference type="eggNOG" id="COG0818">
    <property type="taxonomic scope" value="Bacteria"/>
</dbReference>
<keyword evidence="6 19" id="KW-0812">Transmembrane</keyword>
<comment type="similarity">
    <text evidence="2">Belongs to the bacterial diacylglycerol kinase family.</text>
</comment>
<keyword evidence="8" id="KW-0418">Kinase</keyword>
<keyword evidence="12 19" id="KW-0472">Membrane</keyword>
<dbReference type="PANTHER" id="PTHR34299">
    <property type="entry name" value="DIACYLGLYCEROL KINASE"/>
    <property type="match status" value="1"/>
</dbReference>
<dbReference type="RefSeq" id="WP_034569870.1">
    <property type="nucleotide sequence ID" value="NZ_JQBS01000035.1"/>
</dbReference>
<protein>
    <recommendedName>
        <fullName evidence="22">Diacylglycerol kinase</fullName>
    </recommendedName>
</protein>
<evidence type="ECO:0000256" key="7">
    <source>
        <dbReference type="ARBA" id="ARBA00022741"/>
    </source>
</evidence>
<evidence type="ECO:0000256" key="14">
    <source>
        <dbReference type="ARBA" id="ARBA00023264"/>
    </source>
</evidence>
<evidence type="ECO:0000256" key="2">
    <source>
        <dbReference type="ARBA" id="ARBA00005967"/>
    </source>
</evidence>
<dbReference type="InterPro" id="IPR033717">
    <property type="entry name" value="UDPK"/>
</dbReference>
<keyword evidence="10 19" id="KW-1133">Transmembrane helix</keyword>
<feature type="binding site" evidence="17">
    <location>
        <position position="83"/>
    </location>
    <ligand>
        <name>ATP</name>
        <dbReference type="ChEBI" id="CHEBI:30616"/>
    </ligand>
</feature>
<evidence type="ECO:0000313" key="21">
    <source>
        <dbReference type="Proteomes" id="UP000051658"/>
    </source>
</evidence>
<evidence type="ECO:0000256" key="9">
    <source>
        <dbReference type="ARBA" id="ARBA00022840"/>
    </source>
</evidence>
<feature type="transmembrane region" description="Helical" evidence="19">
    <location>
        <begin position="62"/>
        <end position="82"/>
    </location>
</feature>
<evidence type="ECO:0000313" key="20">
    <source>
        <dbReference type="EMBL" id="KRN54236.1"/>
    </source>
</evidence>
<proteinExistence type="inferred from homology"/>
<feature type="binding site" evidence="18">
    <location>
        <position position="35"/>
    </location>
    <ligand>
        <name>a divalent metal cation</name>
        <dbReference type="ChEBI" id="CHEBI:60240"/>
    </ligand>
</feature>
<keyword evidence="5" id="KW-0808">Transferase</keyword>